<evidence type="ECO:0000313" key="2">
    <source>
        <dbReference type="EMBL" id="KAK3295395.1"/>
    </source>
</evidence>
<dbReference type="GO" id="GO:0005815">
    <property type="term" value="C:microtubule organizing center"/>
    <property type="evidence" value="ECO:0007669"/>
    <property type="project" value="TreeGrafter"/>
</dbReference>
<reference evidence="2" key="2">
    <citation type="submission" date="2023-06" db="EMBL/GenBank/DDBJ databases">
        <authorList>
            <consortium name="Lawrence Berkeley National Laboratory"/>
            <person name="Haridas S."/>
            <person name="Hensen N."/>
            <person name="Bonometti L."/>
            <person name="Westerberg I."/>
            <person name="Brannstrom I.O."/>
            <person name="Guillou S."/>
            <person name="Cros-Aarteil S."/>
            <person name="Calhoun S."/>
            <person name="Kuo A."/>
            <person name="Mondo S."/>
            <person name="Pangilinan J."/>
            <person name="Riley R."/>
            <person name="Labutti K."/>
            <person name="Andreopoulos B."/>
            <person name="Lipzen A."/>
            <person name="Chen C."/>
            <person name="Yanf M."/>
            <person name="Daum C."/>
            <person name="Ng V."/>
            <person name="Clum A."/>
            <person name="Steindorff A."/>
            <person name="Ohm R."/>
            <person name="Martin F."/>
            <person name="Silar P."/>
            <person name="Natvig D."/>
            <person name="Lalanne C."/>
            <person name="Gautier V."/>
            <person name="Ament-Velasquez S.L."/>
            <person name="Kruys A."/>
            <person name="Hutchinson M.I."/>
            <person name="Powell A.J."/>
            <person name="Barry K."/>
            <person name="Miller A.N."/>
            <person name="Grigoriev I.V."/>
            <person name="Debuchy R."/>
            <person name="Gladieux P."/>
            <person name="Thoren M.H."/>
            <person name="Johannesson H."/>
        </authorList>
    </citation>
    <scope>NUCLEOTIDE SEQUENCE</scope>
    <source>
        <strain evidence="2">CBS 168.71</strain>
    </source>
</reference>
<dbReference type="Proteomes" id="UP001278766">
    <property type="component" value="Unassembled WGS sequence"/>
</dbReference>
<dbReference type="RefSeq" id="XP_062658909.1">
    <property type="nucleotide sequence ID" value="XM_062803739.1"/>
</dbReference>
<feature type="compositionally biased region" description="Low complexity" evidence="1">
    <location>
        <begin position="302"/>
        <end position="312"/>
    </location>
</feature>
<dbReference type="GO" id="GO:0051959">
    <property type="term" value="F:dynein light intermediate chain binding"/>
    <property type="evidence" value="ECO:0007669"/>
    <property type="project" value="TreeGrafter"/>
</dbReference>
<dbReference type="PANTHER" id="PTHR18947:SF28">
    <property type="entry name" value="GIRDIN, ISOFORM A"/>
    <property type="match status" value="1"/>
</dbReference>
<dbReference type="EMBL" id="JAUEPN010000004">
    <property type="protein sequence ID" value="KAK3295395.1"/>
    <property type="molecule type" value="Genomic_DNA"/>
</dbReference>
<feature type="compositionally biased region" description="Basic and acidic residues" evidence="1">
    <location>
        <begin position="313"/>
        <end position="323"/>
    </location>
</feature>
<evidence type="ECO:0000313" key="3">
    <source>
        <dbReference type="Proteomes" id="UP001278766"/>
    </source>
</evidence>
<dbReference type="AlphaFoldDB" id="A0AAE0HFC8"/>
<dbReference type="GO" id="GO:0030705">
    <property type="term" value="P:cytoskeleton-dependent intracellular transport"/>
    <property type="evidence" value="ECO:0007669"/>
    <property type="project" value="TreeGrafter"/>
</dbReference>
<feature type="region of interest" description="Disordered" evidence="1">
    <location>
        <begin position="302"/>
        <end position="325"/>
    </location>
</feature>
<gene>
    <name evidence="2" type="ORF">B0H64DRAFT_395168</name>
</gene>
<comment type="caution">
    <text evidence="2">The sequence shown here is derived from an EMBL/GenBank/DDBJ whole genome shotgun (WGS) entry which is preliminary data.</text>
</comment>
<evidence type="ECO:0000256" key="1">
    <source>
        <dbReference type="SAM" id="MobiDB-lite"/>
    </source>
</evidence>
<dbReference type="PANTHER" id="PTHR18947">
    <property type="entry name" value="HOOK PROTEINS"/>
    <property type="match status" value="1"/>
</dbReference>
<reference evidence="2" key="1">
    <citation type="journal article" date="2023" name="Mol. Phylogenet. Evol.">
        <title>Genome-scale phylogeny and comparative genomics of the fungal order Sordariales.</title>
        <authorList>
            <person name="Hensen N."/>
            <person name="Bonometti L."/>
            <person name="Westerberg I."/>
            <person name="Brannstrom I.O."/>
            <person name="Guillou S."/>
            <person name="Cros-Aarteil S."/>
            <person name="Calhoun S."/>
            <person name="Haridas S."/>
            <person name="Kuo A."/>
            <person name="Mondo S."/>
            <person name="Pangilinan J."/>
            <person name="Riley R."/>
            <person name="LaButti K."/>
            <person name="Andreopoulos B."/>
            <person name="Lipzen A."/>
            <person name="Chen C."/>
            <person name="Yan M."/>
            <person name="Daum C."/>
            <person name="Ng V."/>
            <person name="Clum A."/>
            <person name="Steindorff A."/>
            <person name="Ohm R.A."/>
            <person name="Martin F."/>
            <person name="Silar P."/>
            <person name="Natvig D.O."/>
            <person name="Lalanne C."/>
            <person name="Gautier V."/>
            <person name="Ament-Velasquez S.L."/>
            <person name="Kruys A."/>
            <person name="Hutchinson M.I."/>
            <person name="Powell A.J."/>
            <person name="Barry K."/>
            <person name="Miller A.N."/>
            <person name="Grigoriev I.V."/>
            <person name="Debuchy R."/>
            <person name="Gladieux P."/>
            <person name="Hiltunen Thoren M."/>
            <person name="Johannesson H."/>
        </authorList>
    </citation>
    <scope>NUCLEOTIDE SEQUENCE</scope>
    <source>
        <strain evidence="2">CBS 168.71</strain>
    </source>
</reference>
<proteinExistence type="predicted"/>
<feature type="region of interest" description="Disordered" evidence="1">
    <location>
        <begin position="170"/>
        <end position="203"/>
    </location>
</feature>
<feature type="region of interest" description="Disordered" evidence="1">
    <location>
        <begin position="226"/>
        <end position="264"/>
    </location>
</feature>
<dbReference type="GO" id="GO:0008017">
    <property type="term" value="F:microtubule binding"/>
    <property type="evidence" value="ECO:0007669"/>
    <property type="project" value="TreeGrafter"/>
</dbReference>
<protein>
    <submittedName>
        <fullName evidence="2">Uncharacterized protein</fullName>
    </submittedName>
</protein>
<feature type="compositionally biased region" description="Polar residues" evidence="1">
    <location>
        <begin position="249"/>
        <end position="261"/>
    </location>
</feature>
<dbReference type="GO" id="GO:0031122">
    <property type="term" value="P:cytoplasmic microtubule organization"/>
    <property type="evidence" value="ECO:0007669"/>
    <property type="project" value="TreeGrafter"/>
</dbReference>
<organism evidence="2 3">
    <name type="scientific">Chaetomium fimeti</name>
    <dbReference type="NCBI Taxonomy" id="1854472"/>
    <lineage>
        <taxon>Eukaryota</taxon>
        <taxon>Fungi</taxon>
        <taxon>Dikarya</taxon>
        <taxon>Ascomycota</taxon>
        <taxon>Pezizomycotina</taxon>
        <taxon>Sordariomycetes</taxon>
        <taxon>Sordariomycetidae</taxon>
        <taxon>Sordariales</taxon>
        <taxon>Chaetomiaceae</taxon>
        <taxon>Chaetomium</taxon>
    </lineage>
</organism>
<dbReference type="GeneID" id="87840687"/>
<dbReference type="GO" id="GO:0005737">
    <property type="term" value="C:cytoplasm"/>
    <property type="evidence" value="ECO:0007669"/>
    <property type="project" value="TreeGrafter"/>
</dbReference>
<accession>A0AAE0HFC8</accession>
<name>A0AAE0HFC8_9PEZI</name>
<sequence>MTAQWNPEKLLSIRGRPMYCDGGIQCHGANHGTGPRCRWTKGGRPEEKSDVTNAEIILRKMATNPPSSVTSEQLRSLAKLCLCRDHHMTQMQVERVVRGWDVIVQLAVAAYTPPRAAPVPATPAPIKAPTPTLTPFASAQFDTTQWQTMNWQTTLAGPAAGFGVANISTQSSQSTTNGAQHQHADAPSGFTTRNSAAARTPEQELAAVQEQLAALRLENTELREKERRLETLTAEYSTARQRREEERASTQTELSTLQGENNRLRQEQQRLEKLDAEYSAFRESTEAELAATQEKVLGLQSQSSELAESQQEQLEHLKSEHSEFLSQLENELEAVKEELSQADADKQHLKASLTQELTALQQEHEAALAQKDAALTIALHDATASLQTLREEHTALQATHATTTTSLHEATTRFHETTTSLQTLHKTHHALEQTHRELSVSLHQRDLALQARDTALQQQTITLQEQTTTLQEQTATLHQQTTELQHARADNARLLYALKLAEARSMSIPQPPYLGGRAGSGSWVKRVRGWVKRLGPA</sequence>
<keyword evidence="3" id="KW-1185">Reference proteome</keyword>